<dbReference type="InterPro" id="IPR029063">
    <property type="entry name" value="SAM-dependent_MTases_sf"/>
</dbReference>
<keyword evidence="2" id="KW-0489">Methyltransferase</keyword>
<reference evidence="2 3" key="1">
    <citation type="submission" date="2018-10" db="EMBL/GenBank/DDBJ databases">
        <title>Draft genome sequence of Bacillus salarius IM0101, isolated from a hypersaline soil in Inner Mongolia, China.</title>
        <authorList>
            <person name="Yamprayoonswat W."/>
            <person name="Boonvisut S."/>
            <person name="Jumpathong W."/>
            <person name="Sittihan S."/>
            <person name="Ruangsuj P."/>
            <person name="Wanthongcharoen S."/>
            <person name="Thongpramul N."/>
            <person name="Pimmason S."/>
            <person name="Yu B."/>
            <person name="Yasawong M."/>
        </authorList>
    </citation>
    <scope>NUCLEOTIDE SEQUENCE [LARGE SCALE GENOMIC DNA]</scope>
    <source>
        <strain evidence="2 3">IM0101</strain>
    </source>
</reference>
<dbReference type="GO" id="GO:0032259">
    <property type="term" value="P:methylation"/>
    <property type="evidence" value="ECO:0007669"/>
    <property type="project" value="UniProtKB-KW"/>
</dbReference>
<dbReference type="SUPFAM" id="SSF53335">
    <property type="entry name" value="S-adenosyl-L-methionine-dependent methyltransferases"/>
    <property type="match status" value="1"/>
</dbReference>
<feature type="domain" description="Methyltransferase type 11" evidence="1">
    <location>
        <begin position="48"/>
        <end position="139"/>
    </location>
</feature>
<sequence>MNNRWNGMVYKIWSPLYDKLFNSGHFLNARKMIFQGITLDRTQNILFVGVGTGADLEQINYGELSITAIDYSPEMLERAREKFKGSSIQFKEMDVLDMSFDNNQFDLIIGSLILSVVPDPDKCLKEMTRVLKQGGEIIIFDKFSPKDKRLSPLKKVMRPFIKLLGTDIGLNFESLCERHKGTLSVTEDTPLMFKGMYRKILISKINT</sequence>
<dbReference type="AlphaFoldDB" id="A0A3R9R9V1"/>
<dbReference type="InterPro" id="IPR013216">
    <property type="entry name" value="Methyltransf_11"/>
</dbReference>
<evidence type="ECO:0000259" key="1">
    <source>
        <dbReference type="Pfam" id="PF08241"/>
    </source>
</evidence>
<protein>
    <submittedName>
        <fullName evidence="2">Class I SAM-dependent methyltransferase</fullName>
    </submittedName>
</protein>
<proteinExistence type="predicted"/>
<gene>
    <name evidence="2" type="ORF">D7Z54_25680</name>
</gene>
<dbReference type="Proteomes" id="UP000275076">
    <property type="component" value="Unassembled WGS sequence"/>
</dbReference>
<dbReference type="GO" id="GO:0008757">
    <property type="term" value="F:S-adenosylmethionine-dependent methyltransferase activity"/>
    <property type="evidence" value="ECO:0007669"/>
    <property type="project" value="InterPro"/>
</dbReference>
<dbReference type="OrthoDB" id="323463at2"/>
<keyword evidence="2" id="KW-0808">Transferase</keyword>
<dbReference type="CDD" id="cd02440">
    <property type="entry name" value="AdoMet_MTases"/>
    <property type="match status" value="1"/>
</dbReference>
<dbReference type="Gene3D" id="3.40.50.150">
    <property type="entry name" value="Vaccinia Virus protein VP39"/>
    <property type="match status" value="1"/>
</dbReference>
<evidence type="ECO:0000313" key="2">
    <source>
        <dbReference type="EMBL" id="RSL30497.1"/>
    </source>
</evidence>
<organism evidence="2 3">
    <name type="scientific">Salibacterium salarium</name>
    <dbReference type="NCBI Taxonomy" id="284579"/>
    <lineage>
        <taxon>Bacteria</taxon>
        <taxon>Bacillati</taxon>
        <taxon>Bacillota</taxon>
        <taxon>Bacilli</taxon>
        <taxon>Bacillales</taxon>
        <taxon>Bacillaceae</taxon>
    </lineage>
</organism>
<dbReference type="RefSeq" id="WP_125560485.1">
    <property type="nucleotide sequence ID" value="NZ_RBVX01000036.1"/>
</dbReference>
<name>A0A3R9R9V1_9BACI</name>
<accession>A0A3R9R9V1</accession>
<dbReference type="Pfam" id="PF08241">
    <property type="entry name" value="Methyltransf_11"/>
    <property type="match status" value="1"/>
</dbReference>
<dbReference type="EMBL" id="RBVX01000036">
    <property type="protein sequence ID" value="RSL30497.1"/>
    <property type="molecule type" value="Genomic_DNA"/>
</dbReference>
<keyword evidence="3" id="KW-1185">Reference proteome</keyword>
<dbReference type="PANTHER" id="PTHR43591">
    <property type="entry name" value="METHYLTRANSFERASE"/>
    <property type="match status" value="1"/>
</dbReference>
<comment type="caution">
    <text evidence="2">The sequence shown here is derived from an EMBL/GenBank/DDBJ whole genome shotgun (WGS) entry which is preliminary data.</text>
</comment>
<evidence type="ECO:0000313" key="3">
    <source>
        <dbReference type="Proteomes" id="UP000275076"/>
    </source>
</evidence>